<name>E4Z5B3_OIKDI</name>
<dbReference type="EMBL" id="FN657619">
    <property type="protein sequence ID" value="CBY42891.1"/>
    <property type="molecule type" value="Genomic_DNA"/>
</dbReference>
<dbReference type="PANTHER" id="PTHR21580:SF28">
    <property type="entry name" value="BOREALIN N-TERMINAL DOMAIN-CONTAINING PROTEIN-RELATED"/>
    <property type="match status" value="1"/>
</dbReference>
<sequence>KYWTSSKIRRDNKHLQTLTVYSDFRTGQFLLCKYHAKSMKADVNCLLGSTSSATHDPRKNIAPSFSFGVRHKEYTNNHSPGPKFNIESSLTRHGRSGAPHYSMYSRSKSATAFNTPGPGTYRNEDSRAAHKAAPAYSLTGRAKSGYSNKTPGPAAYLLPRASVNRHGTPAYSMRLKPTTGSFTEDLAKTPGPGTYKVTDPSTYKKKMPQYSLTARNELPSDSTRKPGPGAHRPEQVIVNKKIPPKYTFGVRHSEYAGTFVGAEKE</sequence>
<reference evidence="2" key="1">
    <citation type="journal article" date="2010" name="Science">
        <title>Plasticity of animal genome architecture unmasked by rapid evolution of a pelagic tunicate.</title>
        <authorList>
            <person name="Denoeud F."/>
            <person name="Henriet S."/>
            <person name="Mungpakdee S."/>
            <person name="Aury J.M."/>
            <person name="Da Silva C."/>
            <person name="Brinkmann H."/>
            <person name="Mikhaleva J."/>
            <person name="Olsen L.C."/>
            <person name="Jubin C."/>
            <person name="Canestro C."/>
            <person name="Bouquet J.M."/>
            <person name="Danks G."/>
            <person name="Poulain J."/>
            <person name="Campsteijn C."/>
            <person name="Adamski M."/>
            <person name="Cross I."/>
            <person name="Yadetie F."/>
            <person name="Muffato M."/>
            <person name="Louis A."/>
            <person name="Butcher S."/>
            <person name="Tsagkogeorga G."/>
            <person name="Konrad A."/>
            <person name="Singh S."/>
            <person name="Jensen M.F."/>
            <person name="Cong E.H."/>
            <person name="Eikeseth-Otteraa H."/>
            <person name="Noel B."/>
            <person name="Anthouard V."/>
            <person name="Porcel B.M."/>
            <person name="Kachouri-Lafond R."/>
            <person name="Nishino A."/>
            <person name="Ugolini M."/>
            <person name="Chourrout P."/>
            <person name="Nishida H."/>
            <person name="Aasland R."/>
            <person name="Huzurbazar S."/>
            <person name="Westhof E."/>
            <person name="Delsuc F."/>
            <person name="Lehrach H."/>
            <person name="Reinhardt R."/>
            <person name="Weissenbach J."/>
            <person name="Roy S.W."/>
            <person name="Artiguenave F."/>
            <person name="Postlethwait J.H."/>
            <person name="Manak J.R."/>
            <person name="Thompson E.M."/>
            <person name="Jaillon O."/>
            <person name="Du Pasquier L."/>
            <person name="Boudinot P."/>
            <person name="Liberles D.A."/>
            <person name="Volff J.N."/>
            <person name="Philippe H."/>
            <person name="Lenhard B."/>
            <person name="Roest Crollius H."/>
            <person name="Wincker P."/>
            <person name="Chourrout D."/>
        </authorList>
    </citation>
    <scope>NUCLEOTIDE SEQUENCE [LARGE SCALE GENOMIC DNA]</scope>
</reference>
<protein>
    <submittedName>
        <fullName evidence="2">Uncharacterized protein</fullName>
    </submittedName>
</protein>
<organism evidence="2">
    <name type="scientific">Oikopleura dioica</name>
    <name type="common">Tunicate</name>
    <dbReference type="NCBI Taxonomy" id="34765"/>
    <lineage>
        <taxon>Eukaryota</taxon>
        <taxon>Metazoa</taxon>
        <taxon>Chordata</taxon>
        <taxon>Tunicata</taxon>
        <taxon>Appendicularia</taxon>
        <taxon>Copelata</taxon>
        <taxon>Oikopleuridae</taxon>
        <taxon>Oikopleura</taxon>
    </lineage>
</organism>
<dbReference type="Proteomes" id="UP000011014">
    <property type="component" value="Unassembled WGS sequence"/>
</dbReference>
<gene>
    <name evidence="2" type="ORF">GSOID_T00026628001</name>
</gene>
<feature type="non-terminal residue" evidence="2">
    <location>
        <position position="1"/>
    </location>
</feature>
<dbReference type="InterPro" id="IPR010736">
    <property type="entry name" value="SHIPPO-rpt"/>
</dbReference>
<dbReference type="GO" id="GO:0005856">
    <property type="term" value="C:cytoskeleton"/>
    <property type="evidence" value="ECO:0007669"/>
    <property type="project" value="TreeGrafter"/>
</dbReference>
<dbReference type="Pfam" id="PF07004">
    <property type="entry name" value="SHIPPO-rpt"/>
    <property type="match status" value="5"/>
</dbReference>
<dbReference type="InterPro" id="IPR051291">
    <property type="entry name" value="CIMAP"/>
</dbReference>
<evidence type="ECO:0000256" key="1">
    <source>
        <dbReference type="SAM" id="MobiDB-lite"/>
    </source>
</evidence>
<dbReference type="AlphaFoldDB" id="E4Z5B3"/>
<proteinExistence type="predicted"/>
<feature type="region of interest" description="Disordered" evidence="1">
    <location>
        <begin position="181"/>
        <end position="238"/>
    </location>
</feature>
<evidence type="ECO:0000313" key="2">
    <source>
        <dbReference type="EMBL" id="CBY42891.1"/>
    </source>
</evidence>
<dbReference type="PANTHER" id="PTHR21580">
    <property type="entry name" value="SHIPPO-1-RELATED"/>
    <property type="match status" value="1"/>
</dbReference>
<accession>E4Z5B3</accession>